<keyword evidence="3 10" id="KW-0812">Transmembrane</keyword>
<dbReference type="SFLD" id="SFLDG00002">
    <property type="entry name" value="C1.7:_P-type_atpase_like"/>
    <property type="match status" value="1"/>
</dbReference>
<dbReference type="GeneID" id="54478925"/>
<dbReference type="GO" id="GO:0005391">
    <property type="term" value="F:P-type sodium:potassium-exchanging transporter activity"/>
    <property type="evidence" value="ECO:0007669"/>
    <property type="project" value="TreeGrafter"/>
</dbReference>
<dbReference type="Gene3D" id="3.40.50.1000">
    <property type="entry name" value="HAD superfamily/HAD-like"/>
    <property type="match status" value="1"/>
</dbReference>
<dbReference type="GO" id="GO:0016887">
    <property type="term" value="F:ATP hydrolysis activity"/>
    <property type="evidence" value="ECO:0007669"/>
    <property type="project" value="InterPro"/>
</dbReference>
<dbReference type="Pfam" id="PF00689">
    <property type="entry name" value="Cation_ATPase_C"/>
    <property type="match status" value="1"/>
</dbReference>
<evidence type="ECO:0000256" key="2">
    <source>
        <dbReference type="ARBA" id="ARBA00022475"/>
    </source>
</evidence>
<dbReference type="InterPro" id="IPR006068">
    <property type="entry name" value="ATPase_P-typ_cation-transptr_C"/>
</dbReference>
<dbReference type="GO" id="GO:0006883">
    <property type="term" value="P:intracellular sodium ion homeostasis"/>
    <property type="evidence" value="ECO:0007669"/>
    <property type="project" value="TreeGrafter"/>
</dbReference>
<dbReference type="SFLD" id="SFLDF00027">
    <property type="entry name" value="p-type_atpase"/>
    <property type="match status" value="1"/>
</dbReference>
<evidence type="ECO:0000256" key="10">
    <source>
        <dbReference type="SAM" id="Phobius"/>
    </source>
</evidence>
<dbReference type="PROSITE" id="PS00154">
    <property type="entry name" value="ATPASE_E1_E2"/>
    <property type="match status" value="1"/>
</dbReference>
<dbReference type="Pfam" id="PF00122">
    <property type="entry name" value="E1-E2_ATPase"/>
    <property type="match status" value="1"/>
</dbReference>
<dbReference type="GO" id="GO:0005524">
    <property type="term" value="F:ATP binding"/>
    <property type="evidence" value="ECO:0007669"/>
    <property type="project" value="UniProtKB-KW"/>
</dbReference>
<dbReference type="EMBL" id="MU001636">
    <property type="protein sequence ID" value="KAF2482630.1"/>
    <property type="molecule type" value="Genomic_DNA"/>
</dbReference>
<dbReference type="GO" id="GO:0036376">
    <property type="term" value="P:sodium ion export across plasma membrane"/>
    <property type="evidence" value="ECO:0007669"/>
    <property type="project" value="TreeGrafter"/>
</dbReference>
<dbReference type="FunFam" id="3.40.50.1000:FF:000001">
    <property type="entry name" value="Phospholipid-transporting ATPase IC"/>
    <property type="match status" value="1"/>
</dbReference>
<dbReference type="InterPro" id="IPR001757">
    <property type="entry name" value="P_typ_ATPase"/>
</dbReference>
<evidence type="ECO:0000256" key="7">
    <source>
        <dbReference type="ARBA" id="ARBA00022989"/>
    </source>
</evidence>
<keyword evidence="13" id="KW-1185">Reference proteome</keyword>
<evidence type="ECO:0000259" key="11">
    <source>
        <dbReference type="SMART" id="SM00831"/>
    </source>
</evidence>
<dbReference type="PANTHER" id="PTHR43294">
    <property type="entry name" value="SODIUM/POTASSIUM-TRANSPORTING ATPASE SUBUNIT ALPHA"/>
    <property type="match status" value="1"/>
</dbReference>
<keyword evidence="7 10" id="KW-1133">Transmembrane helix</keyword>
<dbReference type="InterPro" id="IPR023214">
    <property type="entry name" value="HAD_sf"/>
</dbReference>
<evidence type="ECO:0000313" key="12">
    <source>
        <dbReference type="EMBL" id="KAF2482630.1"/>
    </source>
</evidence>
<feature type="transmembrane region" description="Helical" evidence="10">
    <location>
        <begin position="1040"/>
        <end position="1056"/>
    </location>
</feature>
<dbReference type="RefSeq" id="XP_033589200.1">
    <property type="nucleotide sequence ID" value="XM_033737923.1"/>
</dbReference>
<dbReference type="GO" id="GO:1990573">
    <property type="term" value="P:potassium ion import across plasma membrane"/>
    <property type="evidence" value="ECO:0007669"/>
    <property type="project" value="TreeGrafter"/>
</dbReference>
<protein>
    <recommendedName>
        <fullName evidence="11">Cation-transporting P-type ATPase N-terminal domain-containing protein</fullName>
    </recommendedName>
</protein>
<comment type="subcellular location">
    <subcellularLocation>
        <location evidence="1">Cell membrane</location>
        <topology evidence="1">Multi-pass membrane protein</topology>
    </subcellularLocation>
</comment>
<dbReference type="PANTHER" id="PTHR43294:SF21">
    <property type="entry name" value="CATION TRANSPORTING ATPASE"/>
    <property type="match status" value="1"/>
</dbReference>
<dbReference type="GO" id="GO:1902600">
    <property type="term" value="P:proton transmembrane transport"/>
    <property type="evidence" value="ECO:0007669"/>
    <property type="project" value="TreeGrafter"/>
</dbReference>
<feature type="transmembrane region" description="Helical" evidence="10">
    <location>
        <begin position="405"/>
        <end position="428"/>
    </location>
</feature>
<dbReference type="Proteomes" id="UP000799767">
    <property type="component" value="Unassembled WGS sequence"/>
</dbReference>
<evidence type="ECO:0000256" key="9">
    <source>
        <dbReference type="SAM" id="MobiDB-lite"/>
    </source>
</evidence>
<dbReference type="Gene3D" id="1.20.1110.10">
    <property type="entry name" value="Calcium-transporting ATPase, transmembrane domain"/>
    <property type="match status" value="1"/>
</dbReference>
<evidence type="ECO:0000256" key="1">
    <source>
        <dbReference type="ARBA" id="ARBA00004651"/>
    </source>
</evidence>
<dbReference type="InterPro" id="IPR023298">
    <property type="entry name" value="ATPase_P-typ_TM_dom_sf"/>
</dbReference>
<dbReference type="InterPro" id="IPR008250">
    <property type="entry name" value="ATPase_P-typ_transduc_dom_A_sf"/>
</dbReference>
<evidence type="ECO:0000313" key="13">
    <source>
        <dbReference type="Proteomes" id="UP000799767"/>
    </source>
</evidence>
<dbReference type="Gene3D" id="2.70.150.10">
    <property type="entry name" value="Calcium-transporting ATPase, cytoplasmic transduction domain A"/>
    <property type="match status" value="1"/>
</dbReference>
<dbReference type="InterPro" id="IPR044492">
    <property type="entry name" value="P_typ_ATPase_HD_dom"/>
</dbReference>
<dbReference type="AlphaFoldDB" id="A0A6A6PR93"/>
<sequence length="1109" mass="122452">MSDTDSKEKGFDAAEYLEAQPTVAVRTQIAWDDDAEQQRGRRFSQSSRPDLARSTSRDSISSVRSRTRNANAGIPIEFRTLSFNVSQSRSQARGDYDYPTKKPVAGKDNRVETFSKADEHVVAIDQLYQRLRVSPTQGLSKEGAAKRLRDDGPNVLPQRRKNYIKTLLRYVFGGFCSILWVGVIIFFICWRPLGDPDPAPYNLGLAVLVIIVIVLQACFSAFQDWSTAKTMNSILDMLPSDAHVLRDGEWTTVRTHDVVCGDIVRIKIGDKVPADLRLVETSGDIRFDRSAMTGESEEVEGSIETTDDTFLESRNIALMGTIVTNGSGMGVVVLTGARSVMGGIAKATASVKDKPTSIQQEITRFVIIIVGLTACLAALILFTWLGWVRKSYPGYMNVVDMLDDVMGCVVAFIPEGMPVAVALTLMMIARRMKAADVLPKSLGTVEMLGCVNVICSDKTGTLTENKMTVTSVGFLDESISAAEATTRIQDGNKVDALTKLHRAARLCVDASFDPLSMDLPIPERLTQGNATDGAVLRFSEAAIPNSGVQETYRQVAQLPFNSKNKYMLTLHDDDDGNDEKQQEKKTFLALVKGAPDVLLPKCSSYFSYHQNKVLPLDQEARGMLSAVQTKLSSNAERVILLTERRYAPQAALGTNDLTRELGENCFSDLTIIGVLGIFDPPRPESAATVATCRRAGIRFYMMTGDYGLTGAAIARQIGIFTGERAPDTFATLQERRSPATSPTKDIEPDFSYHSLLLEGAQIGMLIDEDWDIVCEYEEIVFGRCSPEHKMRIIQELQKRGKATAVTGDGVNDAPALKAADVGIALASGSDVALEAADLVLLGKFDSIIEGIRLGRLVFQNLQKVISYLLPAGSWSEIWPVIMNVFVGVPLPLSSYLMIIICVFTDLFMSMALIMEKEEFDLMSLPPRNHRKDHLINLKIYAQSYLFIGVMETICAHAMFFLYYWRHAGIPASALFLAFNKYSAGFYGYTEAELEHFNIVGQSVYFITLVILQWGNVLSIRNKRLSIIQADPIRKGRRNPWLVPAALVALVIAIFVTEEPGLKKLFGTGSAPLEFYFIPIPLALGILVMDELRKVLVRCWPSGPIARIAW</sequence>
<dbReference type="SMART" id="SM00831">
    <property type="entry name" value="Cation_ATPase_N"/>
    <property type="match status" value="1"/>
</dbReference>
<proteinExistence type="predicted"/>
<keyword evidence="5" id="KW-0067">ATP-binding</keyword>
<feature type="domain" description="Cation-transporting P-type ATPase N-terminal" evidence="11">
    <location>
        <begin position="118"/>
        <end position="191"/>
    </location>
</feature>
<dbReference type="SUPFAM" id="SSF81660">
    <property type="entry name" value="Metal cation-transporting ATPase, ATP-binding domain N"/>
    <property type="match status" value="1"/>
</dbReference>
<evidence type="ECO:0000256" key="3">
    <source>
        <dbReference type="ARBA" id="ARBA00022692"/>
    </source>
</evidence>
<dbReference type="GO" id="GO:0030007">
    <property type="term" value="P:intracellular potassium ion homeostasis"/>
    <property type="evidence" value="ECO:0007669"/>
    <property type="project" value="TreeGrafter"/>
</dbReference>
<dbReference type="Gene3D" id="3.40.1110.10">
    <property type="entry name" value="Calcium-transporting ATPase, cytoplasmic domain N"/>
    <property type="match status" value="1"/>
</dbReference>
<accession>A0A6A6PR93</accession>
<keyword evidence="4" id="KW-0547">Nucleotide-binding</keyword>
<dbReference type="SUPFAM" id="SSF56784">
    <property type="entry name" value="HAD-like"/>
    <property type="match status" value="1"/>
</dbReference>
<feature type="transmembrane region" description="Helical" evidence="10">
    <location>
        <begin position="944"/>
        <end position="964"/>
    </location>
</feature>
<dbReference type="SUPFAM" id="SSF81653">
    <property type="entry name" value="Calcium ATPase, transduction domain A"/>
    <property type="match status" value="1"/>
</dbReference>
<name>A0A6A6PR93_9PEZI</name>
<dbReference type="Pfam" id="PF00690">
    <property type="entry name" value="Cation_ATPase_N"/>
    <property type="match status" value="1"/>
</dbReference>
<dbReference type="PRINTS" id="PR00119">
    <property type="entry name" value="CATATPASE"/>
</dbReference>
<feature type="transmembrane region" description="Helical" evidence="10">
    <location>
        <begin position="998"/>
        <end position="1019"/>
    </location>
</feature>
<dbReference type="InterPro" id="IPR050510">
    <property type="entry name" value="Cation_transp_ATPase_P-type"/>
</dbReference>
<dbReference type="OrthoDB" id="158672at2759"/>
<evidence type="ECO:0000256" key="6">
    <source>
        <dbReference type="ARBA" id="ARBA00022967"/>
    </source>
</evidence>
<keyword evidence="2" id="KW-1003">Cell membrane</keyword>
<feature type="transmembrane region" description="Helical" evidence="10">
    <location>
        <begin position="1068"/>
        <end position="1087"/>
    </location>
</feature>
<reference evidence="12" key="1">
    <citation type="journal article" date="2020" name="Stud. Mycol.">
        <title>101 Dothideomycetes genomes: a test case for predicting lifestyles and emergence of pathogens.</title>
        <authorList>
            <person name="Haridas S."/>
            <person name="Albert R."/>
            <person name="Binder M."/>
            <person name="Bloem J."/>
            <person name="Labutti K."/>
            <person name="Salamov A."/>
            <person name="Andreopoulos B."/>
            <person name="Baker S."/>
            <person name="Barry K."/>
            <person name="Bills G."/>
            <person name="Bluhm B."/>
            <person name="Cannon C."/>
            <person name="Castanera R."/>
            <person name="Culley D."/>
            <person name="Daum C."/>
            <person name="Ezra D."/>
            <person name="Gonzalez J."/>
            <person name="Henrissat B."/>
            <person name="Kuo A."/>
            <person name="Liang C."/>
            <person name="Lipzen A."/>
            <person name="Lutzoni F."/>
            <person name="Magnuson J."/>
            <person name="Mondo S."/>
            <person name="Nolan M."/>
            <person name="Ohm R."/>
            <person name="Pangilinan J."/>
            <person name="Park H.-J."/>
            <person name="Ramirez L."/>
            <person name="Alfaro M."/>
            <person name="Sun H."/>
            <person name="Tritt A."/>
            <person name="Yoshinaga Y."/>
            <person name="Zwiers L.-H."/>
            <person name="Turgeon B."/>
            <person name="Goodwin S."/>
            <person name="Spatafora J."/>
            <person name="Crous P."/>
            <person name="Grigoriev I."/>
        </authorList>
    </citation>
    <scope>NUCLEOTIDE SEQUENCE</scope>
    <source>
        <strain evidence="12">CBS 113389</strain>
    </source>
</reference>
<dbReference type="InterPro" id="IPR036412">
    <property type="entry name" value="HAD-like_sf"/>
</dbReference>
<evidence type="ECO:0000256" key="5">
    <source>
        <dbReference type="ARBA" id="ARBA00022840"/>
    </source>
</evidence>
<evidence type="ECO:0000256" key="8">
    <source>
        <dbReference type="ARBA" id="ARBA00023136"/>
    </source>
</evidence>
<dbReference type="SUPFAM" id="SSF81665">
    <property type="entry name" value="Calcium ATPase, transmembrane domain M"/>
    <property type="match status" value="1"/>
</dbReference>
<feature type="compositionally biased region" description="Low complexity" evidence="9">
    <location>
        <begin position="43"/>
        <end position="64"/>
    </location>
</feature>
<keyword evidence="8 10" id="KW-0472">Membrane</keyword>
<dbReference type="InterPro" id="IPR018303">
    <property type="entry name" value="ATPase_P-typ_P_site"/>
</dbReference>
<dbReference type="InterPro" id="IPR023299">
    <property type="entry name" value="ATPase_P-typ_cyto_dom_N"/>
</dbReference>
<dbReference type="NCBIfam" id="TIGR01494">
    <property type="entry name" value="ATPase_P-type"/>
    <property type="match status" value="2"/>
</dbReference>
<feature type="transmembrane region" description="Helical" evidence="10">
    <location>
        <begin position="892"/>
        <end position="913"/>
    </location>
</feature>
<feature type="transmembrane region" description="Helical" evidence="10">
    <location>
        <begin position="199"/>
        <end position="222"/>
    </location>
</feature>
<dbReference type="InterPro" id="IPR059000">
    <property type="entry name" value="ATPase_P-type_domA"/>
</dbReference>
<feature type="transmembrane region" description="Helical" evidence="10">
    <location>
        <begin position="362"/>
        <end position="385"/>
    </location>
</feature>
<dbReference type="SFLD" id="SFLDS00003">
    <property type="entry name" value="Haloacid_Dehalogenase"/>
    <property type="match status" value="1"/>
</dbReference>
<dbReference type="Pfam" id="PF13246">
    <property type="entry name" value="Cation_ATPase"/>
    <property type="match status" value="1"/>
</dbReference>
<dbReference type="PRINTS" id="PR00121">
    <property type="entry name" value="NAKATPASE"/>
</dbReference>
<organism evidence="12 13">
    <name type="scientific">Neohortaea acidophila</name>
    <dbReference type="NCBI Taxonomy" id="245834"/>
    <lineage>
        <taxon>Eukaryota</taxon>
        <taxon>Fungi</taxon>
        <taxon>Dikarya</taxon>
        <taxon>Ascomycota</taxon>
        <taxon>Pezizomycotina</taxon>
        <taxon>Dothideomycetes</taxon>
        <taxon>Dothideomycetidae</taxon>
        <taxon>Mycosphaerellales</taxon>
        <taxon>Teratosphaeriaceae</taxon>
        <taxon>Neohortaea</taxon>
    </lineage>
</organism>
<feature type="transmembrane region" description="Helical" evidence="10">
    <location>
        <begin position="167"/>
        <end position="193"/>
    </location>
</feature>
<evidence type="ECO:0000256" key="4">
    <source>
        <dbReference type="ARBA" id="ARBA00022741"/>
    </source>
</evidence>
<feature type="region of interest" description="Disordered" evidence="9">
    <location>
        <begin position="31"/>
        <end position="67"/>
    </location>
</feature>
<keyword evidence="6" id="KW-1278">Translocase</keyword>
<gene>
    <name evidence="12" type="ORF">BDY17DRAFT_335137</name>
</gene>
<dbReference type="Pfam" id="PF08282">
    <property type="entry name" value="Hydrolase_3"/>
    <property type="match status" value="1"/>
</dbReference>
<dbReference type="GO" id="GO:0005886">
    <property type="term" value="C:plasma membrane"/>
    <property type="evidence" value="ECO:0007669"/>
    <property type="project" value="UniProtKB-SubCell"/>
</dbReference>
<dbReference type="InterPro" id="IPR004014">
    <property type="entry name" value="ATPase_P-typ_cation-transptr_N"/>
</dbReference>